<feature type="transmembrane region" description="Helical" evidence="9">
    <location>
        <begin position="65"/>
        <end position="83"/>
    </location>
</feature>
<dbReference type="PROSITE" id="PS50850">
    <property type="entry name" value="MFS"/>
    <property type="match status" value="1"/>
</dbReference>
<dbReference type="Gene3D" id="1.20.1720.10">
    <property type="entry name" value="Multidrug resistance protein D"/>
    <property type="match status" value="1"/>
</dbReference>
<comment type="similarity">
    <text evidence="2">Belongs to the major facilitator superfamily. TCR/Tet family.</text>
</comment>
<sequence>MTSVTSSPGQPTDQSAETAGKMSHREVVQALSGLMLGMFVTILASTIVSNALPRIIADLDGSQSVYTWIVTTELLAMTATVPLWGKMADLYSKKLLIQISLGMFVGGSLIAGLAPNVEVLLVSRVVQGVGAGGMSSLALIVMAAMIPPRQLGRYSGLFGAVFGVATIAGPLIGGVLVDTSWLGWRWCFLIGVPFSLAAITLLQKTLHLPRTPRKPVSIDWLGAVLITAGVCDLLIWSTLAGHRFAWASWQTAIFVVGGLLLLALAVYVESRAKEPIVPLSIFRNRTVSLAIVASVLVGLAMFGGTVFLSQYFQISLGKSPTVAGLMSLPLIAGVLVSSTVAGQLITKYGRWKAYLVTGAVVMTVGMLLLSTIDAHTGVPALSLFMAVLGIGVGMLMQNLVLAAQNDVPAQELGATTSVLTFFRTMGGAIGVSALGAVLANHVTSLLAERFGAPVTGGTAKVPDLATLPPQVLAVVRDVYGEATAGLFLVGTPIAALAVIAVLFIKEKPLHTLSGDERRAQEEAAGAPH</sequence>
<feature type="transmembrane region" description="Helical" evidence="9">
    <location>
        <begin position="353"/>
        <end position="372"/>
    </location>
</feature>
<feature type="transmembrane region" description="Helical" evidence="9">
    <location>
        <begin position="246"/>
        <end position="268"/>
    </location>
</feature>
<reference evidence="11 12" key="1">
    <citation type="submission" date="2016-09" db="EMBL/GenBank/DDBJ databases">
        <title>Couchioplanes caeruleus draft genome sequence.</title>
        <authorList>
            <person name="Sheehan J."/>
            <person name="Caffrey P."/>
        </authorList>
    </citation>
    <scope>NUCLEOTIDE SEQUENCE [LARGE SCALE GENOMIC DNA]</scope>
    <source>
        <strain evidence="11 12">DSM 43634</strain>
    </source>
</reference>
<feature type="transmembrane region" description="Helical" evidence="9">
    <location>
        <begin position="157"/>
        <end position="177"/>
    </location>
</feature>
<dbReference type="Gene3D" id="1.20.1250.20">
    <property type="entry name" value="MFS general substrate transporter like domains"/>
    <property type="match status" value="1"/>
</dbReference>
<keyword evidence="12" id="KW-1185">Reference proteome</keyword>
<evidence type="ECO:0000256" key="3">
    <source>
        <dbReference type="ARBA" id="ARBA00022448"/>
    </source>
</evidence>
<dbReference type="GO" id="GO:0022857">
    <property type="term" value="F:transmembrane transporter activity"/>
    <property type="evidence" value="ECO:0007669"/>
    <property type="project" value="InterPro"/>
</dbReference>
<keyword evidence="3" id="KW-0813">Transport</keyword>
<dbReference type="Pfam" id="PF07690">
    <property type="entry name" value="MFS_1"/>
    <property type="match status" value="1"/>
</dbReference>
<accession>A0A1K0FGB8</accession>
<dbReference type="InterPro" id="IPR020846">
    <property type="entry name" value="MFS_dom"/>
</dbReference>
<feature type="transmembrane region" description="Helical" evidence="9">
    <location>
        <begin position="484"/>
        <end position="504"/>
    </location>
</feature>
<dbReference type="PRINTS" id="PR01036">
    <property type="entry name" value="TCRTETB"/>
</dbReference>
<feature type="transmembrane region" description="Helical" evidence="9">
    <location>
        <begin position="125"/>
        <end position="145"/>
    </location>
</feature>
<keyword evidence="6 9" id="KW-1133">Transmembrane helix</keyword>
<evidence type="ECO:0000313" key="11">
    <source>
        <dbReference type="EMBL" id="OJF11853.1"/>
    </source>
</evidence>
<name>A0A1K0FGB8_9ACTN</name>
<feature type="domain" description="Major facilitator superfamily (MFS) profile" evidence="10">
    <location>
        <begin position="30"/>
        <end position="509"/>
    </location>
</feature>
<dbReference type="PANTHER" id="PTHR23501">
    <property type="entry name" value="MAJOR FACILITATOR SUPERFAMILY"/>
    <property type="match status" value="1"/>
</dbReference>
<feature type="region of interest" description="Disordered" evidence="8">
    <location>
        <begin position="1"/>
        <end position="21"/>
    </location>
</feature>
<dbReference type="Proteomes" id="UP000182486">
    <property type="component" value="Unassembled WGS sequence"/>
</dbReference>
<feature type="transmembrane region" description="Helical" evidence="9">
    <location>
        <begin position="289"/>
        <end position="309"/>
    </location>
</feature>
<keyword evidence="5 9" id="KW-0812">Transmembrane</keyword>
<gene>
    <name evidence="11" type="ORF">BG844_23975</name>
</gene>
<feature type="transmembrane region" description="Helical" evidence="9">
    <location>
        <begin position="412"/>
        <end position="439"/>
    </location>
</feature>
<dbReference type="InterPro" id="IPR036259">
    <property type="entry name" value="MFS_trans_sf"/>
</dbReference>
<comment type="subcellular location">
    <subcellularLocation>
        <location evidence="1">Cell membrane</location>
        <topology evidence="1">Multi-pass membrane protein</topology>
    </subcellularLocation>
</comment>
<feature type="transmembrane region" description="Helical" evidence="9">
    <location>
        <begin position="321"/>
        <end position="341"/>
    </location>
</feature>
<dbReference type="FunFam" id="1.20.1720.10:FF:000004">
    <property type="entry name" value="EmrB/QacA family drug resistance transporter"/>
    <property type="match status" value="1"/>
</dbReference>
<keyword evidence="4" id="KW-1003">Cell membrane</keyword>
<dbReference type="EMBL" id="MEIA01000270">
    <property type="protein sequence ID" value="OJF11853.1"/>
    <property type="molecule type" value="Genomic_DNA"/>
</dbReference>
<dbReference type="SUPFAM" id="SSF103473">
    <property type="entry name" value="MFS general substrate transporter"/>
    <property type="match status" value="1"/>
</dbReference>
<feature type="transmembrane region" description="Helical" evidence="9">
    <location>
        <begin position="183"/>
        <end position="206"/>
    </location>
</feature>
<dbReference type="GO" id="GO:0005886">
    <property type="term" value="C:plasma membrane"/>
    <property type="evidence" value="ECO:0007669"/>
    <property type="project" value="UniProtKB-SubCell"/>
</dbReference>
<feature type="compositionally biased region" description="Polar residues" evidence="8">
    <location>
        <begin position="1"/>
        <end position="17"/>
    </location>
</feature>
<evidence type="ECO:0000256" key="8">
    <source>
        <dbReference type="SAM" id="MobiDB-lite"/>
    </source>
</evidence>
<evidence type="ECO:0000256" key="6">
    <source>
        <dbReference type="ARBA" id="ARBA00022989"/>
    </source>
</evidence>
<evidence type="ECO:0000256" key="4">
    <source>
        <dbReference type="ARBA" id="ARBA00022475"/>
    </source>
</evidence>
<evidence type="ECO:0000256" key="7">
    <source>
        <dbReference type="ARBA" id="ARBA00023136"/>
    </source>
</evidence>
<dbReference type="CDD" id="cd17502">
    <property type="entry name" value="MFS_Azr1_MDR_like"/>
    <property type="match status" value="1"/>
</dbReference>
<protein>
    <submittedName>
        <fullName evidence="11">Multidrug MFS transporter</fullName>
    </submittedName>
</protein>
<keyword evidence="7 9" id="KW-0472">Membrane</keyword>
<feature type="transmembrane region" description="Helical" evidence="9">
    <location>
        <begin position="218"/>
        <end position="240"/>
    </location>
</feature>
<comment type="caution">
    <text evidence="11">The sequence shown here is derived from an EMBL/GenBank/DDBJ whole genome shotgun (WGS) entry which is preliminary data.</text>
</comment>
<evidence type="ECO:0000313" key="12">
    <source>
        <dbReference type="Proteomes" id="UP000182486"/>
    </source>
</evidence>
<dbReference type="InterPro" id="IPR011701">
    <property type="entry name" value="MFS"/>
</dbReference>
<evidence type="ECO:0000256" key="9">
    <source>
        <dbReference type="SAM" id="Phobius"/>
    </source>
</evidence>
<organism evidence="11 12">
    <name type="scientific">Couchioplanes caeruleus subsp. caeruleus</name>
    <dbReference type="NCBI Taxonomy" id="56427"/>
    <lineage>
        <taxon>Bacteria</taxon>
        <taxon>Bacillati</taxon>
        <taxon>Actinomycetota</taxon>
        <taxon>Actinomycetes</taxon>
        <taxon>Micromonosporales</taxon>
        <taxon>Micromonosporaceae</taxon>
        <taxon>Couchioplanes</taxon>
    </lineage>
</organism>
<dbReference type="RefSeq" id="WP_071807586.1">
    <property type="nucleotide sequence ID" value="NZ_MEIA01000270.1"/>
</dbReference>
<dbReference type="AlphaFoldDB" id="A0A1K0FGB8"/>
<dbReference type="PANTHER" id="PTHR23501:SF197">
    <property type="entry name" value="COMD"/>
    <property type="match status" value="1"/>
</dbReference>
<evidence type="ECO:0000256" key="1">
    <source>
        <dbReference type="ARBA" id="ARBA00004651"/>
    </source>
</evidence>
<feature type="transmembrane region" description="Helical" evidence="9">
    <location>
        <begin position="95"/>
        <end position="113"/>
    </location>
</feature>
<evidence type="ECO:0000256" key="5">
    <source>
        <dbReference type="ARBA" id="ARBA00022692"/>
    </source>
</evidence>
<feature type="transmembrane region" description="Helical" evidence="9">
    <location>
        <begin position="31"/>
        <end position="53"/>
    </location>
</feature>
<evidence type="ECO:0000259" key="10">
    <source>
        <dbReference type="PROSITE" id="PS50850"/>
    </source>
</evidence>
<evidence type="ECO:0000256" key="2">
    <source>
        <dbReference type="ARBA" id="ARBA00007520"/>
    </source>
</evidence>
<proteinExistence type="inferred from homology"/>
<feature type="transmembrane region" description="Helical" evidence="9">
    <location>
        <begin position="378"/>
        <end position="400"/>
    </location>
</feature>